<dbReference type="InterPro" id="IPR036097">
    <property type="entry name" value="HisK_dim/P_sf"/>
</dbReference>
<dbReference type="Pfam" id="PF02518">
    <property type="entry name" value="HATPase_c"/>
    <property type="match status" value="1"/>
</dbReference>
<evidence type="ECO:0000256" key="5">
    <source>
        <dbReference type="ARBA" id="ARBA00022741"/>
    </source>
</evidence>
<keyword evidence="8" id="KW-0902">Two-component regulatory system</keyword>
<dbReference type="CDD" id="cd00130">
    <property type="entry name" value="PAS"/>
    <property type="match status" value="2"/>
</dbReference>
<evidence type="ECO:0000313" key="11">
    <source>
        <dbReference type="EMBL" id="SHJ49897.1"/>
    </source>
</evidence>
<dbReference type="Pfam" id="PF13426">
    <property type="entry name" value="PAS_9"/>
    <property type="match status" value="1"/>
</dbReference>
<dbReference type="SMART" id="SM00388">
    <property type="entry name" value="HisKA"/>
    <property type="match status" value="1"/>
</dbReference>
<evidence type="ECO:0000313" key="12">
    <source>
        <dbReference type="Proteomes" id="UP000184536"/>
    </source>
</evidence>
<evidence type="ECO:0000256" key="3">
    <source>
        <dbReference type="ARBA" id="ARBA00022553"/>
    </source>
</evidence>
<name>A0A1M6JT49_9FIRM</name>
<dbReference type="OrthoDB" id="9813394at2"/>
<dbReference type="PANTHER" id="PTHR43711:SF26">
    <property type="entry name" value="SENSOR HISTIDINE KINASE RCSC"/>
    <property type="match status" value="1"/>
</dbReference>
<evidence type="ECO:0000256" key="2">
    <source>
        <dbReference type="ARBA" id="ARBA00012438"/>
    </source>
</evidence>
<keyword evidence="9" id="KW-1133">Transmembrane helix</keyword>
<dbReference type="SMART" id="SM00091">
    <property type="entry name" value="PAS"/>
    <property type="match status" value="3"/>
</dbReference>
<keyword evidence="12" id="KW-1185">Reference proteome</keyword>
<dbReference type="InterPro" id="IPR050736">
    <property type="entry name" value="Sensor_HK_Regulatory"/>
</dbReference>
<keyword evidence="9" id="KW-0812">Transmembrane</keyword>
<evidence type="ECO:0000256" key="4">
    <source>
        <dbReference type="ARBA" id="ARBA00022679"/>
    </source>
</evidence>
<evidence type="ECO:0000256" key="1">
    <source>
        <dbReference type="ARBA" id="ARBA00000085"/>
    </source>
</evidence>
<dbReference type="Gene3D" id="3.30.450.20">
    <property type="entry name" value="PAS domain"/>
    <property type="match status" value="3"/>
</dbReference>
<keyword evidence="9" id="KW-0472">Membrane</keyword>
<evidence type="ECO:0000256" key="7">
    <source>
        <dbReference type="ARBA" id="ARBA00022840"/>
    </source>
</evidence>
<dbReference type="Pfam" id="PF00512">
    <property type="entry name" value="HisKA"/>
    <property type="match status" value="1"/>
</dbReference>
<protein>
    <recommendedName>
        <fullName evidence="2">histidine kinase</fullName>
        <ecNumber evidence="2">2.7.13.3</ecNumber>
    </recommendedName>
</protein>
<dbReference type="PROSITE" id="PS50109">
    <property type="entry name" value="HIS_KIN"/>
    <property type="match status" value="1"/>
</dbReference>
<dbReference type="NCBIfam" id="TIGR00229">
    <property type="entry name" value="sensory_box"/>
    <property type="match status" value="3"/>
</dbReference>
<dbReference type="Gene3D" id="1.10.287.130">
    <property type="match status" value="1"/>
</dbReference>
<dbReference type="EMBL" id="FQZV01000027">
    <property type="protein sequence ID" value="SHJ49897.1"/>
    <property type="molecule type" value="Genomic_DNA"/>
</dbReference>
<dbReference type="InterPro" id="IPR013656">
    <property type="entry name" value="PAS_4"/>
</dbReference>
<evidence type="ECO:0000256" key="6">
    <source>
        <dbReference type="ARBA" id="ARBA00022777"/>
    </source>
</evidence>
<dbReference type="InterPro" id="IPR005467">
    <property type="entry name" value="His_kinase_dom"/>
</dbReference>
<organism evidence="11 12">
    <name type="scientific">Geosporobacter subterraneus DSM 17957</name>
    <dbReference type="NCBI Taxonomy" id="1121919"/>
    <lineage>
        <taxon>Bacteria</taxon>
        <taxon>Bacillati</taxon>
        <taxon>Bacillota</taxon>
        <taxon>Clostridia</taxon>
        <taxon>Peptostreptococcales</taxon>
        <taxon>Thermotaleaceae</taxon>
        <taxon>Geosporobacter</taxon>
    </lineage>
</organism>
<dbReference type="InterPro" id="IPR003661">
    <property type="entry name" value="HisK_dim/P_dom"/>
</dbReference>
<dbReference type="CDD" id="cd16922">
    <property type="entry name" value="HATPase_EvgS-ArcB-TorS-like"/>
    <property type="match status" value="1"/>
</dbReference>
<dbReference type="Proteomes" id="UP000184536">
    <property type="component" value="Unassembled WGS sequence"/>
</dbReference>
<dbReference type="FunFam" id="3.30.565.10:FF:000037">
    <property type="entry name" value="Hybrid sensor histidine kinase/response regulator"/>
    <property type="match status" value="1"/>
</dbReference>
<dbReference type="Pfam" id="PF08448">
    <property type="entry name" value="PAS_4"/>
    <property type="match status" value="1"/>
</dbReference>
<dbReference type="SMART" id="SM00387">
    <property type="entry name" value="HATPase_c"/>
    <property type="match status" value="1"/>
</dbReference>
<dbReference type="InterPro" id="IPR000014">
    <property type="entry name" value="PAS"/>
</dbReference>
<dbReference type="PANTHER" id="PTHR43711">
    <property type="entry name" value="TWO-COMPONENT HISTIDINE KINASE"/>
    <property type="match status" value="1"/>
</dbReference>
<comment type="catalytic activity">
    <reaction evidence="1">
        <text>ATP + protein L-histidine = ADP + protein N-phospho-L-histidine.</text>
        <dbReference type="EC" id="2.7.13.3"/>
    </reaction>
</comment>
<evidence type="ECO:0000256" key="8">
    <source>
        <dbReference type="ARBA" id="ARBA00023012"/>
    </source>
</evidence>
<dbReference type="RefSeq" id="WP_110941354.1">
    <property type="nucleotide sequence ID" value="NZ_FQZV01000027.1"/>
</dbReference>
<dbReference type="GO" id="GO:0000155">
    <property type="term" value="F:phosphorelay sensor kinase activity"/>
    <property type="evidence" value="ECO:0007669"/>
    <property type="project" value="InterPro"/>
</dbReference>
<dbReference type="SUPFAM" id="SSF47384">
    <property type="entry name" value="Homodimeric domain of signal transducing histidine kinase"/>
    <property type="match status" value="1"/>
</dbReference>
<evidence type="ECO:0000256" key="9">
    <source>
        <dbReference type="SAM" id="Phobius"/>
    </source>
</evidence>
<reference evidence="12" key="1">
    <citation type="submission" date="2016-11" db="EMBL/GenBank/DDBJ databases">
        <authorList>
            <person name="Varghese N."/>
            <person name="Submissions S."/>
        </authorList>
    </citation>
    <scope>NUCLEOTIDE SEQUENCE [LARGE SCALE GENOMIC DNA]</scope>
    <source>
        <strain evidence="12">DSM 17957</strain>
    </source>
</reference>
<dbReference type="PRINTS" id="PR00344">
    <property type="entry name" value="BCTRLSENSOR"/>
</dbReference>
<keyword evidence="4" id="KW-0808">Transferase</keyword>
<dbReference type="InterPro" id="IPR004358">
    <property type="entry name" value="Sig_transdc_His_kin-like_C"/>
</dbReference>
<proteinExistence type="predicted"/>
<feature type="domain" description="Histidine kinase" evidence="10">
    <location>
        <begin position="501"/>
        <end position="724"/>
    </location>
</feature>
<feature type="transmembrane region" description="Helical" evidence="9">
    <location>
        <begin position="21"/>
        <end position="42"/>
    </location>
</feature>
<dbReference type="EC" id="2.7.13.3" evidence="2"/>
<accession>A0A1M6JT49</accession>
<keyword evidence="5" id="KW-0547">Nucleotide-binding</keyword>
<dbReference type="InterPro" id="IPR035965">
    <property type="entry name" value="PAS-like_dom_sf"/>
</dbReference>
<keyword evidence="3" id="KW-0597">Phosphoprotein</keyword>
<keyword evidence="6" id="KW-0418">Kinase</keyword>
<gene>
    <name evidence="11" type="ORF">SAMN02745975_02229</name>
</gene>
<dbReference type="InterPro" id="IPR036890">
    <property type="entry name" value="HATPase_C_sf"/>
</dbReference>
<dbReference type="Gene3D" id="3.30.565.10">
    <property type="entry name" value="Histidine kinase-like ATPase, C-terminal domain"/>
    <property type="match status" value="1"/>
</dbReference>
<evidence type="ECO:0000259" key="10">
    <source>
        <dbReference type="PROSITE" id="PS50109"/>
    </source>
</evidence>
<dbReference type="SUPFAM" id="SSF55785">
    <property type="entry name" value="PYP-like sensor domain (PAS domain)"/>
    <property type="match status" value="3"/>
</dbReference>
<dbReference type="CDD" id="cd00082">
    <property type="entry name" value="HisKA"/>
    <property type="match status" value="1"/>
</dbReference>
<dbReference type="SUPFAM" id="SSF55874">
    <property type="entry name" value="ATPase domain of HSP90 chaperone/DNA topoisomerase II/histidine kinase"/>
    <property type="match status" value="1"/>
</dbReference>
<dbReference type="STRING" id="1121919.SAMN02745975_02229"/>
<keyword evidence="7" id="KW-0067">ATP-binding</keyword>
<dbReference type="InterPro" id="IPR003594">
    <property type="entry name" value="HATPase_dom"/>
</dbReference>
<dbReference type="AlphaFoldDB" id="A0A1M6JT49"/>
<dbReference type="Pfam" id="PF13188">
    <property type="entry name" value="PAS_8"/>
    <property type="match status" value="1"/>
</dbReference>
<dbReference type="GO" id="GO:0005524">
    <property type="term" value="F:ATP binding"/>
    <property type="evidence" value="ECO:0007669"/>
    <property type="project" value="UniProtKB-KW"/>
</dbReference>
<feature type="transmembrane region" description="Helical" evidence="9">
    <location>
        <begin position="62"/>
        <end position="81"/>
    </location>
</feature>
<sequence length="754" mass="86100">MENITRANAPTLGSRGRKKSVWTSGFAIFLFSIALFSIFYSLDLSAFFVNLVYAIGINDLKIINSAIAVLLLVFAVMLCRYRGLAKKLNDRDHENIELIRTLFEAKRKHKLLLESIADTVIVISHDWKILLANETACQSIFKAPREDFIGLNILEYFPCFQETKMYEALHNVMQTREADVLVESLPYGEKEKRWLEIRIYPVSEGVMTITIDITERILSEVALSESEYKYRQLFNGAYDAIAIIELVDGQELVFHEVNDFACKLLGYTREELLEISPYLIAVDSSKIRMAVEDVLKIGFSTFESTLISKENHLIPVEINAHLYMLQGKKYALTITRDLSDRKRVEAALLESEQRYRSLVDLSPDMITVEQDYKIVFANPATVPMLGADSIEEILGRPAADFLTLANDQRDRFVEQINGIFKDGGPSCFEAFQFTRHDGEVLDIEMASIPFVYNDRPAIQHICRDLSSRKKVEEERKKAASNLKLLQEAREYDRLKTEFFSNISHEFKTPLNVILGTLQLCDLHLKSASILPDLHPIIRYKNILKQNCYRLLRLINNLLDITKIDSGYFQIHRCNCDMVSLLKEITLSVADYVQNKEITFTFSSTTEQKEMSCDPDKIERIILNLLSNAIKFTNPGGTISVNFIDHGTQVEVVVQDTGIGIPEEKQSVIFERFRQVDPLLTRNHEGSGIGLSLVKSLVEMHQGTITLQSEVGKGSIFIINLPVMLLEEQPLYYIPDESRSNVEKIHIEFSDIYHI</sequence>